<sequence>MLPSWASVDEESNRRRKRLLLGGGIAAFALLVVVGSRLKAEDASLSSYLPAGLGLSTPYSFSSQDGQEFAEDWGEGVEQTEVDWSEEEQRLREYKWETPEIDETLKLMLNELSEDDRQTRNWLLATRPAASRGVGVGLGASSPPEAIRPAPPARAHRTLPAPNEGPGAFAGGSFEKYAELLEEWQTGRQRGSRKGKWEDDYTSLHHEILDGEREPMLLEYLCPNAKLCGGLGDRMMGITSTFLYAILTGRAFSISWEHPLPFDLLFDSPNIDWSQRFKVGSTPTRAIYTNQTLVLNALSLNDSHNPSESRLDAFWPSFAKHREEWIINEAMNRGITLRSFRYPEIAPQLEALGFTMDHAYSSLINYLIRPKPSSLAFIHQYTSFFALPSVFTIGIQIRTGDLYMRSPEDDLVNTVERHSHFFECAKQVAMTYAQPSQKVKYFLITDSAHLRQDAVRQFPSSVVVSGLAQKHIEIGGKAQIKAESEAEKDGNALFDLEKVTADADGFMNTLAETCSFAGTDFQILTAHSGFGKIPTWIRGRPGSTIRVGRVAEHNGKVTRPQLDCRLDSSIATYSQLAESWSLG</sequence>
<dbReference type="GO" id="GO:0006487">
    <property type="term" value="P:protein N-linked glycosylation"/>
    <property type="evidence" value="ECO:0007669"/>
    <property type="project" value="TreeGrafter"/>
</dbReference>
<evidence type="ECO:0008006" key="3">
    <source>
        <dbReference type="Google" id="ProtNLM"/>
    </source>
</evidence>
<proteinExistence type="predicted"/>
<gene>
    <name evidence="1" type="ORF">BCR35DRAFT_326731</name>
</gene>
<evidence type="ECO:0000313" key="2">
    <source>
        <dbReference type="Proteomes" id="UP000193467"/>
    </source>
</evidence>
<dbReference type="Gene3D" id="3.40.50.11350">
    <property type="match status" value="1"/>
</dbReference>
<comment type="caution">
    <text evidence="1">The sequence shown here is derived from an EMBL/GenBank/DDBJ whole genome shotgun (WGS) entry which is preliminary data.</text>
</comment>
<dbReference type="AlphaFoldDB" id="A0A1Y2DPY7"/>
<evidence type="ECO:0000313" key="1">
    <source>
        <dbReference type="EMBL" id="ORY61176.1"/>
    </source>
</evidence>
<protein>
    <recommendedName>
        <fullName evidence="3">Proteophosphoglycan ppg4</fullName>
    </recommendedName>
</protein>
<reference evidence="1 2" key="1">
    <citation type="submission" date="2016-07" db="EMBL/GenBank/DDBJ databases">
        <title>Pervasive Adenine N6-methylation of Active Genes in Fungi.</title>
        <authorList>
            <consortium name="DOE Joint Genome Institute"/>
            <person name="Mondo S.J."/>
            <person name="Dannebaum R.O."/>
            <person name="Kuo R.C."/>
            <person name="Labutti K."/>
            <person name="Haridas S."/>
            <person name="Kuo A."/>
            <person name="Salamov A."/>
            <person name="Ahrendt S.R."/>
            <person name="Lipzen A."/>
            <person name="Sullivan W."/>
            <person name="Andreopoulos W.B."/>
            <person name="Clum A."/>
            <person name="Lindquist E."/>
            <person name="Daum C."/>
            <person name="Ramamoorthy G.K."/>
            <person name="Gryganskyi A."/>
            <person name="Culley D."/>
            <person name="Magnuson J.K."/>
            <person name="James T.Y."/>
            <person name="O'Malley M.A."/>
            <person name="Stajich J.E."/>
            <person name="Spatafora J.W."/>
            <person name="Visel A."/>
            <person name="Grigoriev I.V."/>
        </authorList>
    </citation>
    <scope>NUCLEOTIDE SEQUENCE [LARGE SCALE GENOMIC DNA]</scope>
    <source>
        <strain evidence="1 2">62-1032</strain>
    </source>
</reference>
<dbReference type="GO" id="GO:0046921">
    <property type="term" value="F:alpha-(1-&gt;6)-fucosyltransferase activity"/>
    <property type="evidence" value="ECO:0007669"/>
    <property type="project" value="TreeGrafter"/>
</dbReference>
<dbReference type="Proteomes" id="UP000193467">
    <property type="component" value="Unassembled WGS sequence"/>
</dbReference>
<dbReference type="PANTHER" id="PTHR13132">
    <property type="entry name" value="ALPHA- 1,6 -FUCOSYLTRANSFERASE"/>
    <property type="match status" value="1"/>
</dbReference>
<organism evidence="1 2">
    <name type="scientific">Leucosporidium creatinivorum</name>
    <dbReference type="NCBI Taxonomy" id="106004"/>
    <lineage>
        <taxon>Eukaryota</taxon>
        <taxon>Fungi</taxon>
        <taxon>Dikarya</taxon>
        <taxon>Basidiomycota</taxon>
        <taxon>Pucciniomycotina</taxon>
        <taxon>Microbotryomycetes</taxon>
        <taxon>Leucosporidiales</taxon>
        <taxon>Leucosporidium</taxon>
    </lineage>
</organism>
<accession>A0A1Y2DPY7</accession>
<dbReference type="InParanoid" id="A0A1Y2DPY7"/>
<keyword evidence="2" id="KW-1185">Reference proteome</keyword>
<dbReference type="OrthoDB" id="428346at2759"/>
<dbReference type="STRING" id="106004.A0A1Y2DPY7"/>
<dbReference type="PANTHER" id="PTHR13132:SF29">
    <property type="entry name" value="ALPHA-(1,6)-FUCOSYLTRANSFERASE"/>
    <property type="match status" value="1"/>
</dbReference>
<dbReference type="EMBL" id="MCGR01000072">
    <property type="protein sequence ID" value="ORY61176.1"/>
    <property type="molecule type" value="Genomic_DNA"/>
</dbReference>
<name>A0A1Y2DPY7_9BASI</name>